<evidence type="ECO:0000256" key="3">
    <source>
        <dbReference type="ARBA" id="ARBA00022676"/>
    </source>
</evidence>
<evidence type="ECO:0000256" key="9">
    <source>
        <dbReference type="SAM" id="Phobius"/>
    </source>
</evidence>
<evidence type="ECO:0000256" key="4">
    <source>
        <dbReference type="ARBA" id="ARBA00022679"/>
    </source>
</evidence>
<comment type="subcellular location">
    <subcellularLocation>
        <location evidence="1">Endoplasmic reticulum membrane</location>
        <topology evidence="1">Multi-pass membrane protein</topology>
    </subcellularLocation>
</comment>
<evidence type="ECO:0000313" key="11">
    <source>
        <dbReference type="Proteomes" id="UP000697710"/>
    </source>
</evidence>
<name>A0A956M3L0_UNCEI</name>
<keyword evidence="3" id="KW-0328">Glycosyltransferase</keyword>
<keyword evidence="5 9" id="KW-0812">Transmembrane</keyword>
<keyword evidence="7 9" id="KW-1133">Transmembrane helix</keyword>
<evidence type="ECO:0000256" key="2">
    <source>
        <dbReference type="ARBA" id="ARBA00004922"/>
    </source>
</evidence>
<evidence type="ECO:0000256" key="1">
    <source>
        <dbReference type="ARBA" id="ARBA00004477"/>
    </source>
</evidence>
<feature type="non-terminal residue" evidence="10">
    <location>
        <position position="249"/>
    </location>
</feature>
<organism evidence="10 11">
    <name type="scientific">Eiseniibacteriota bacterium</name>
    <dbReference type="NCBI Taxonomy" id="2212470"/>
    <lineage>
        <taxon>Bacteria</taxon>
        <taxon>Candidatus Eiseniibacteriota</taxon>
    </lineage>
</organism>
<dbReference type="Proteomes" id="UP000697710">
    <property type="component" value="Unassembled WGS sequence"/>
</dbReference>
<evidence type="ECO:0000256" key="6">
    <source>
        <dbReference type="ARBA" id="ARBA00022824"/>
    </source>
</evidence>
<protein>
    <submittedName>
        <fullName evidence="10">DUF2029 domain-containing protein</fullName>
    </submittedName>
</protein>
<feature type="transmembrane region" description="Helical" evidence="9">
    <location>
        <begin position="130"/>
        <end position="148"/>
    </location>
</feature>
<evidence type="ECO:0000256" key="5">
    <source>
        <dbReference type="ARBA" id="ARBA00022692"/>
    </source>
</evidence>
<dbReference type="EMBL" id="JAGQHR010000653">
    <property type="protein sequence ID" value="MCA9729335.1"/>
    <property type="molecule type" value="Genomic_DNA"/>
</dbReference>
<keyword evidence="8 9" id="KW-0472">Membrane</keyword>
<comment type="pathway">
    <text evidence="2">Protein modification; protein glycosylation.</text>
</comment>
<dbReference type="InterPro" id="IPR004856">
    <property type="entry name" value="Glyco_trans_ALG6/ALG8"/>
</dbReference>
<keyword evidence="6" id="KW-0256">Endoplasmic reticulum</keyword>
<evidence type="ECO:0000256" key="8">
    <source>
        <dbReference type="ARBA" id="ARBA00023136"/>
    </source>
</evidence>
<feature type="transmembrane region" description="Helical" evidence="9">
    <location>
        <begin position="210"/>
        <end position="234"/>
    </location>
</feature>
<dbReference type="AlphaFoldDB" id="A0A956M3L0"/>
<evidence type="ECO:0000256" key="7">
    <source>
        <dbReference type="ARBA" id="ARBA00022989"/>
    </source>
</evidence>
<evidence type="ECO:0000313" key="10">
    <source>
        <dbReference type="EMBL" id="MCA9729335.1"/>
    </source>
</evidence>
<proteinExistence type="predicted"/>
<reference evidence="10" key="2">
    <citation type="journal article" date="2021" name="Microbiome">
        <title>Successional dynamics and alternative stable states in a saline activated sludge microbial community over 9 years.</title>
        <authorList>
            <person name="Wang Y."/>
            <person name="Ye J."/>
            <person name="Ju F."/>
            <person name="Liu L."/>
            <person name="Boyd J.A."/>
            <person name="Deng Y."/>
            <person name="Parks D.H."/>
            <person name="Jiang X."/>
            <person name="Yin X."/>
            <person name="Woodcroft B.J."/>
            <person name="Tyson G.W."/>
            <person name="Hugenholtz P."/>
            <person name="Polz M.F."/>
            <person name="Zhang T."/>
        </authorList>
    </citation>
    <scope>NUCLEOTIDE SEQUENCE</scope>
    <source>
        <strain evidence="10">HKST-UBA01</strain>
    </source>
</reference>
<dbReference type="GO" id="GO:0016758">
    <property type="term" value="F:hexosyltransferase activity"/>
    <property type="evidence" value="ECO:0007669"/>
    <property type="project" value="InterPro"/>
</dbReference>
<feature type="transmembrane region" description="Helical" evidence="9">
    <location>
        <begin position="178"/>
        <end position="198"/>
    </location>
</feature>
<keyword evidence="4" id="KW-0808">Transferase</keyword>
<comment type="caution">
    <text evidence="10">The sequence shown here is derived from an EMBL/GenBank/DDBJ whole genome shotgun (WGS) entry which is preliminary data.</text>
</comment>
<gene>
    <name evidence="10" type="ORF">KC729_16725</name>
</gene>
<sequence length="249" mass="27942">MIGYHPPMRRGRVFWALVSYLVLRWILAVQPGYVFDVQAYKRWALYAGRFGLAQVYQASDMDYPPFYAYILYPLGRLYGLISPEALEHHSDTGILTFLIKLPPLAFDLGVAALMYYTARRVAGSWGRDDGRKWGLIAAGLYLLNPTVLFDTGFWGQPDCIHSFFVLAAFLSLFHRRAWVPWALLTLAVMMKPLAIPYFPLLAVLSLIRHGFLRTIAGGVAALAVATLAFSPFILTGQIGFTLQRVFGDA</sequence>
<feature type="transmembrane region" description="Helical" evidence="9">
    <location>
        <begin position="94"/>
        <end position="118"/>
    </location>
</feature>
<reference evidence="10" key="1">
    <citation type="submission" date="2020-04" db="EMBL/GenBank/DDBJ databases">
        <authorList>
            <person name="Zhang T."/>
        </authorList>
    </citation>
    <scope>NUCLEOTIDE SEQUENCE</scope>
    <source>
        <strain evidence="10">HKST-UBA01</strain>
    </source>
</reference>
<accession>A0A956M3L0</accession>
<dbReference type="Pfam" id="PF03155">
    <property type="entry name" value="Alg6_Alg8"/>
    <property type="match status" value="1"/>
</dbReference>